<feature type="non-terminal residue" evidence="3">
    <location>
        <position position="1"/>
    </location>
</feature>
<evidence type="ECO:0000259" key="2">
    <source>
        <dbReference type="Pfam" id="PF17289"/>
    </source>
</evidence>
<keyword evidence="4" id="KW-1185">Reference proteome</keyword>
<evidence type="ECO:0000313" key="3">
    <source>
        <dbReference type="EMBL" id="CAD7285652.1"/>
    </source>
</evidence>
<dbReference type="Gene3D" id="3.30.420.280">
    <property type="match status" value="1"/>
</dbReference>
<dbReference type="EMBL" id="CAJPEX010018859">
    <property type="protein sequence ID" value="CAG0925804.1"/>
    <property type="molecule type" value="Genomic_DNA"/>
</dbReference>
<evidence type="ECO:0000313" key="4">
    <source>
        <dbReference type="Proteomes" id="UP000678499"/>
    </source>
</evidence>
<reference evidence="3" key="1">
    <citation type="submission" date="2020-11" db="EMBL/GenBank/DDBJ databases">
        <authorList>
            <person name="Tran Van P."/>
        </authorList>
    </citation>
    <scope>NUCLEOTIDE SEQUENCE</scope>
</reference>
<dbReference type="Pfam" id="PF17289">
    <property type="entry name" value="Terminase_6C"/>
    <property type="match status" value="1"/>
</dbReference>
<proteinExistence type="predicted"/>
<sequence>LVTLVPGANVLIISPNYNLSTISFELQRKLIKHFDLEISRDNLKDRIIELSNGSTIRMGSLSTVDSCVGRSYDLIIFDEAALGADGEAAFNVALRPTLDKPNSKAIFISTPRGKNNWFSRFFERQIYQLAETQICDYVPSDGDEAIAGCDPGYRDPTAFVVVVYQPSVDKYHVVDEYLKSEATTDKHAVAFQELISRWAVDPIFIDSAAPQFASDLAYLYDIATIKAKKDVLPGIAYVQTLVETNRLVVAPHCTHTLAMLDQYRWDTKETLTTEKPLHDEFSHMADALRYALYTFTL</sequence>
<dbReference type="EMBL" id="OA900896">
    <property type="protein sequence ID" value="CAD7285652.1"/>
    <property type="molecule type" value="Genomic_DNA"/>
</dbReference>
<organism evidence="3">
    <name type="scientific">Notodromas monacha</name>
    <dbReference type="NCBI Taxonomy" id="399045"/>
    <lineage>
        <taxon>Eukaryota</taxon>
        <taxon>Metazoa</taxon>
        <taxon>Ecdysozoa</taxon>
        <taxon>Arthropoda</taxon>
        <taxon>Crustacea</taxon>
        <taxon>Oligostraca</taxon>
        <taxon>Ostracoda</taxon>
        <taxon>Podocopa</taxon>
        <taxon>Podocopida</taxon>
        <taxon>Cypridocopina</taxon>
        <taxon>Cypridoidea</taxon>
        <taxon>Cyprididae</taxon>
        <taxon>Notodromas</taxon>
    </lineage>
</organism>
<name>A0A7R9C4X8_9CRUS</name>
<accession>A0A7R9C4X8</accession>
<keyword evidence="1" id="KW-1188">Viral release from host cell</keyword>
<dbReference type="Gene3D" id="3.40.50.300">
    <property type="entry name" value="P-loop containing nucleotide triphosphate hydrolases"/>
    <property type="match status" value="1"/>
</dbReference>
<dbReference type="Proteomes" id="UP000678499">
    <property type="component" value="Unassembled WGS sequence"/>
</dbReference>
<dbReference type="Pfam" id="PF03237">
    <property type="entry name" value="Terminase_6N"/>
    <property type="match status" value="1"/>
</dbReference>
<protein>
    <recommendedName>
        <fullName evidence="2">Terminase large subunit gp17-like C-terminal domain-containing protein</fullName>
    </recommendedName>
</protein>
<dbReference type="InterPro" id="IPR027417">
    <property type="entry name" value="P-loop_NTPase"/>
</dbReference>
<dbReference type="InterPro" id="IPR035421">
    <property type="entry name" value="Terminase_6C"/>
</dbReference>
<evidence type="ECO:0000256" key="1">
    <source>
        <dbReference type="ARBA" id="ARBA00022612"/>
    </source>
</evidence>
<gene>
    <name evidence="3" type="ORF">NMOB1V02_LOCUS13254</name>
</gene>
<dbReference type="AlphaFoldDB" id="A0A7R9C4X8"/>
<feature type="domain" description="Terminase large subunit gp17-like C-terminal" evidence="2">
    <location>
        <begin position="148"/>
        <end position="292"/>
    </location>
</feature>